<feature type="domain" description="Bacterial type II secretion system protein E" evidence="3">
    <location>
        <begin position="141"/>
        <end position="277"/>
    </location>
</feature>
<reference evidence="4 5" key="1">
    <citation type="journal article" date="2004" name="Proc. Natl. Acad. Sci. U.S.A.">
        <title>Insights into the evolution of Yersinia pestis through whole-genome comparison with Yersinia pseudotuberculosis.</title>
        <authorList>
            <person name="Chain P.S.G."/>
            <person name="Carniel E."/>
            <person name="Larimer F.W."/>
            <person name="Lamerdin J."/>
            <person name="Stoutland P.O."/>
            <person name="Regala W.M."/>
            <person name="Georgescu A.M."/>
            <person name="Vergez L.M."/>
            <person name="Land M.L."/>
            <person name="Motin V.L."/>
            <person name="Brubaker R.R."/>
            <person name="Fowler J."/>
            <person name="Hinnebusch J."/>
            <person name="Marceau M."/>
            <person name="Medigue C."/>
            <person name="Simonet M."/>
            <person name="Chenal-Francisque V."/>
            <person name="Souza B."/>
            <person name="Dacheux D."/>
            <person name="Elliott J.M."/>
            <person name="Derbise A."/>
            <person name="Hauser L.J."/>
            <person name="Garcia E."/>
        </authorList>
    </citation>
    <scope>NUCLEOTIDE SEQUENCE [LARGE SCALE GENOMIC DNA]</scope>
    <source>
        <strain evidence="5">IP32953</strain>
        <plasmid evidence="5">Plasmid pYptb32953</plasmid>
    </source>
</reference>
<name>Q663D9_YERPS</name>
<dbReference type="NCBIfam" id="TIGR02788">
    <property type="entry name" value="VirB11"/>
    <property type="match status" value="1"/>
</dbReference>
<dbReference type="RefSeq" id="WP_011191411.1">
    <property type="nucleotide sequence ID" value="NC_006154.1"/>
</dbReference>
<dbReference type="GO" id="GO:0043684">
    <property type="term" value="C:type IV secretion system complex"/>
    <property type="evidence" value="ECO:0007669"/>
    <property type="project" value="UniProtKB-UniRule"/>
</dbReference>
<comment type="function">
    <text evidence="2">Part of the Type IV secretion system.</text>
</comment>
<accession>Q663D9</accession>
<dbReference type="KEGG" id="yps:pYptb0015"/>
<dbReference type="PATRIC" id="fig|273123.14.peg.4539"/>
<dbReference type="Gene3D" id="3.30.450.90">
    <property type="match status" value="1"/>
</dbReference>
<dbReference type="InterPro" id="IPR014155">
    <property type="entry name" value="VirB11"/>
</dbReference>
<dbReference type="EMBL" id="BX936400">
    <property type="protein sequence ID" value="CAF25457.1"/>
    <property type="molecule type" value="Genomic_DNA"/>
</dbReference>
<dbReference type="InterPro" id="IPR027417">
    <property type="entry name" value="P-loop_NTPase"/>
</dbReference>
<dbReference type="GO" id="GO:0005524">
    <property type="term" value="F:ATP binding"/>
    <property type="evidence" value="ECO:0007669"/>
    <property type="project" value="UniProtKB-UniRule"/>
</dbReference>
<protein>
    <recommendedName>
        <fullName evidence="2">Type IV secretion system protein</fullName>
    </recommendedName>
</protein>
<dbReference type="KEGG" id="ypo:BZ17_4302"/>
<evidence type="ECO:0000313" key="4">
    <source>
        <dbReference type="EMBL" id="CAF25457.1"/>
    </source>
</evidence>
<proteinExistence type="inferred from homology"/>
<evidence type="ECO:0000256" key="2">
    <source>
        <dbReference type="RuleBase" id="RU366071"/>
    </source>
</evidence>
<dbReference type="CDD" id="cd01130">
    <property type="entry name" value="VirB11-like_ATPase"/>
    <property type="match status" value="1"/>
</dbReference>
<organism evidence="4 5">
    <name type="scientific">Yersinia pseudotuberculosis serotype I (strain IP32953)</name>
    <dbReference type="NCBI Taxonomy" id="273123"/>
    <lineage>
        <taxon>Bacteria</taxon>
        <taxon>Pseudomonadati</taxon>
        <taxon>Pseudomonadota</taxon>
        <taxon>Gammaproteobacteria</taxon>
        <taxon>Enterobacterales</taxon>
        <taxon>Yersiniaceae</taxon>
        <taxon>Yersinia</taxon>
    </lineage>
</organism>
<dbReference type="AlphaFoldDB" id="Q663D9"/>
<evidence type="ECO:0000259" key="3">
    <source>
        <dbReference type="Pfam" id="PF00437"/>
    </source>
</evidence>
<dbReference type="PANTHER" id="PTHR30486">
    <property type="entry name" value="TWITCHING MOTILITY PROTEIN PILT"/>
    <property type="match status" value="1"/>
</dbReference>
<geneLocation type="plasmid" evidence="4 5">
    <name>pYptb32953</name>
</geneLocation>
<keyword evidence="4" id="KW-0614">Plasmid</keyword>
<dbReference type="Gene3D" id="3.40.50.300">
    <property type="entry name" value="P-loop containing nucleotide triphosphate hydrolases"/>
    <property type="match status" value="1"/>
</dbReference>
<dbReference type="Pfam" id="PF00437">
    <property type="entry name" value="T2SSE"/>
    <property type="match status" value="1"/>
</dbReference>
<keyword evidence="2" id="KW-0067">ATP-binding</keyword>
<dbReference type="InterPro" id="IPR050921">
    <property type="entry name" value="T4SS_GSP_E_ATPase"/>
</dbReference>
<dbReference type="Proteomes" id="UP000001011">
    <property type="component" value="Plasmid pYptb32953"/>
</dbReference>
<dbReference type="PANTHER" id="PTHR30486:SF6">
    <property type="entry name" value="TYPE IV PILUS RETRACTATION ATPASE PILT"/>
    <property type="match status" value="1"/>
</dbReference>
<dbReference type="GO" id="GO:0044097">
    <property type="term" value="P:secretion by the type IV secretion system"/>
    <property type="evidence" value="ECO:0007669"/>
    <property type="project" value="InterPro"/>
</dbReference>
<keyword evidence="2" id="KW-0547">Nucleotide-binding</keyword>
<evidence type="ECO:0000256" key="1">
    <source>
        <dbReference type="ARBA" id="ARBA00006611"/>
    </source>
</evidence>
<dbReference type="InterPro" id="IPR001482">
    <property type="entry name" value="T2SS/T4SS_dom"/>
</dbReference>
<dbReference type="GO" id="GO:0016887">
    <property type="term" value="F:ATP hydrolysis activity"/>
    <property type="evidence" value="ECO:0007669"/>
    <property type="project" value="InterPro"/>
</dbReference>
<evidence type="ECO:0000313" key="5">
    <source>
        <dbReference type="Proteomes" id="UP000001011"/>
    </source>
</evidence>
<gene>
    <name evidence="4" type="primary">triJ</name>
    <name evidence="4" type="ordered locus">pYptb0015</name>
</gene>
<dbReference type="SUPFAM" id="SSF52540">
    <property type="entry name" value="P-loop containing nucleoside triphosphate hydrolases"/>
    <property type="match status" value="1"/>
</dbReference>
<comment type="similarity">
    <text evidence="1 2">Belongs to the GSP E family.</text>
</comment>
<sequence>MIKNKSLDTFKNKLFGDFLALDGLTEIAVNRPNQLFTKVNGVWQKHTHAISLDQCMQFSTALANYNKDHVEDIKPILSATLESGERCQIVMPPACQGDTVSITIRKPSKLQIPHQSYIDSGFYSRVMGSETADNHDTELLRLYSENIPLFMEKCVEYGKVILFVGKTSSGKTTYMKTLIGYIPLGLRIVTIEDNPEIEFRQHENYVHLFYPSEGGEDAIVSPASLIRANFRMNPDRILLTEVRGPEAWDALKIIGSGHDGLITSMHAGTPTEAIDGLVTRCYQNPECRQLPYSVLLRKVLDSVDVIASIDVNGNVRRMGDVYFKPVHRQKFLEEFTK</sequence>